<evidence type="ECO:0000313" key="1">
    <source>
        <dbReference type="EMBL" id="KAF0720008.1"/>
    </source>
</evidence>
<protein>
    <submittedName>
        <fullName evidence="1">B box-type domain-containing protein</fullName>
    </submittedName>
</protein>
<dbReference type="OrthoDB" id="445826at2759"/>
<gene>
    <name evidence="1" type="ORF">FWK35_00032094</name>
</gene>
<keyword evidence="2" id="KW-1185">Reference proteome</keyword>
<evidence type="ECO:0000313" key="2">
    <source>
        <dbReference type="Proteomes" id="UP000478052"/>
    </source>
</evidence>
<organism evidence="1 2">
    <name type="scientific">Aphis craccivora</name>
    <name type="common">Cowpea aphid</name>
    <dbReference type="NCBI Taxonomy" id="307492"/>
    <lineage>
        <taxon>Eukaryota</taxon>
        <taxon>Metazoa</taxon>
        <taxon>Ecdysozoa</taxon>
        <taxon>Arthropoda</taxon>
        <taxon>Hexapoda</taxon>
        <taxon>Insecta</taxon>
        <taxon>Pterygota</taxon>
        <taxon>Neoptera</taxon>
        <taxon>Paraneoptera</taxon>
        <taxon>Hemiptera</taxon>
        <taxon>Sternorrhyncha</taxon>
        <taxon>Aphidomorpha</taxon>
        <taxon>Aphidoidea</taxon>
        <taxon>Aphididae</taxon>
        <taxon>Aphidini</taxon>
        <taxon>Aphis</taxon>
        <taxon>Aphis</taxon>
    </lineage>
</organism>
<proteinExistence type="predicted"/>
<dbReference type="EMBL" id="VUJU01009491">
    <property type="protein sequence ID" value="KAF0720008.1"/>
    <property type="molecule type" value="Genomic_DNA"/>
</dbReference>
<dbReference type="AlphaFoldDB" id="A0A6G0W1T6"/>
<reference evidence="1 2" key="1">
    <citation type="submission" date="2019-08" db="EMBL/GenBank/DDBJ databases">
        <title>Whole genome of Aphis craccivora.</title>
        <authorList>
            <person name="Voronova N.V."/>
            <person name="Shulinski R.S."/>
            <person name="Bandarenka Y.V."/>
            <person name="Zhorov D.G."/>
            <person name="Warner D."/>
        </authorList>
    </citation>
    <scope>NUCLEOTIDE SEQUENCE [LARGE SCALE GENOMIC DNA]</scope>
    <source>
        <strain evidence="1">180601</strain>
        <tissue evidence="1">Whole Body</tissue>
    </source>
</reference>
<comment type="caution">
    <text evidence="1">The sequence shown here is derived from an EMBL/GenBank/DDBJ whole genome shotgun (WGS) entry which is preliminary data.</text>
</comment>
<dbReference type="Proteomes" id="UP000478052">
    <property type="component" value="Unassembled WGS sequence"/>
</dbReference>
<name>A0A6G0W1T6_APHCR</name>
<accession>A0A6G0W1T6</accession>
<sequence>MPKPLKILKTDNQKLSNSIINHNWSEILEFTDVNKATQYFISTLNNLKNQASAEISISSKTKKLKPWATTAIINSIRRRDRLHLQVKKHPLNLNLKDYYVKFRNTITKIIKNAKILYYKAEFIKSGNNTKLKWQNINNILAKNKKSNNLKELLNNCKYKNEYTNENLEYILAEKFNKYFINVATDLVTSLKNTTNFDNNSQNKVYFNKFDLITHTEIFEAISKLKNGSSPGLDKISADLLKNIV</sequence>